<reference evidence="5 6" key="1">
    <citation type="submission" date="2015-09" db="EMBL/GenBank/DDBJ databases">
        <title>Sorangium comparison.</title>
        <authorList>
            <person name="Zaburannyi N."/>
            <person name="Bunk B."/>
            <person name="Overmann J."/>
            <person name="Mueller R."/>
        </authorList>
    </citation>
    <scope>NUCLEOTIDE SEQUENCE [LARGE SCALE GENOMIC DNA]</scope>
    <source>
        <strain evidence="5 6">So ce836</strain>
    </source>
</reference>
<feature type="transmembrane region" description="Helical" evidence="3">
    <location>
        <begin position="142"/>
        <end position="161"/>
    </location>
</feature>
<protein>
    <recommendedName>
        <fullName evidence="4">FAD-binding oxidoreductase/transferase type 4 C-terminal domain-containing protein</fullName>
    </recommendedName>
</protein>
<dbReference type="SUPFAM" id="SSF55103">
    <property type="entry name" value="FAD-linked oxidases, C-terminal domain"/>
    <property type="match status" value="1"/>
</dbReference>
<accession>A0A4P2QS89</accession>
<dbReference type="GO" id="GO:0050660">
    <property type="term" value="F:flavin adenine dinucleotide binding"/>
    <property type="evidence" value="ECO:0007669"/>
    <property type="project" value="InterPro"/>
</dbReference>
<keyword evidence="2" id="KW-0274">FAD</keyword>
<feature type="transmembrane region" description="Helical" evidence="3">
    <location>
        <begin position="173"/>
        <end position="192"/>
    </location>
</feature>
<keyword evidence="3" id="KW-0472">Membrane</keyword>
<evidence type="ECO:0000313" key="6">
    <source>
        <dbReference type="Proteomes" id="UP000295497"/>
    </source>
</evidence>
<evidence type="ECO:0000256" key="3">
    <source>
        <dbReference type="SAM" id="Phobius"/>
    </source>
</evidence>
<dbReference type="InterPro" id="IPR016164">
    <property type="entry name" value="FAD-linked_Oxase-like_C"/>
</dbReference>
<organism evidence="5 6">
    <name type="scientific">Sorangium cellulosum</name>
    <name type="common">Polyangium cellulosum</name>
    <dbReference type="NCBI Taxonomy" id="56"/>
    <lineage>
        <taxon>Bacteria</taxon>
        <taxon>Pseudomonadati</taxon>
        <taxon>Myxococcota</taxon>
        <taxon>Polyangia</taxon>
        <taxon>Polyangiales</taxon>
        <taxon>Polyangiaceae</taxon>
        <taxon>Sorangium</taxon>
    </lineage>
</organism>
<keyword evidence="3" id="KW-1133">Transmembrane helix</keyword>
<dbReference type="InterPro" id="IPR004113">
    <property type="entry name" value="FAD-bd_oxidored_4_C"/>
</dbReference>
<evidence type="ECO:0000259" key="4">
    <source>
        <dbReference type="Pfam" id="PF02913"/>
    </source>
</evidence>
<evidence type="ECO:0000313" key="5">
    <source>
        <dbReference type="EMBL" id="AUX33075.1"/>
    </source>
</evidence>
<sequence length="231" mass="24706">MHRLRPRGHRSLARAAVARTAHAARCASSGTDVARRVRDDGSFSGERGDGQARAQFLPKMYGEELIEAFRRFKAAWDPARRGRWLPAAGVAAAALAAAGLLGRIARARGRAVASAGAAREGAGTAPIGARQVTDGEAPMKHVVGWISSLLLLVTFGSQTYKQWKGEEGKSEKYTLIFFVAAIAGTAGNFIYSLLVKNWVFTALNAALVINNGVGLWIALRHRKQARQAGST</sequence>
<name>A0A4P2QS89_SORCE</name>
<dbReference type="Gene3D" id="1.20.1280.290">
    <property type="match status" value="1"/>
</dbReference>
<dbReference type="AlphaFoldDB" id="A0A4P2QS89"/>
<keyword evidence="3" id="KW-0812">Transmembrane</keyword>
<dbReference type="Proteomes" id="UP000295497">
    <property type="component" value="Chromosome"/>
</dbReference>
<keyword evidence="1" id="KW-0285">Flavoprotein</keyword>
<evidence type="ECO:0000256" key="2">
    <source>
        <dbReference type="ARBA" id="ARBA00022827"/>
    </source>
</evidence>
<feature type="transmembrane region" description="Helical" evidence="3">
    <location>
        <begin position="84"/>
        <end position="105"/>
    </location>
</feature>
<evidence type="ECO:0000256" key="1">
    <source>
        <dbReference type="ARBA" id="ARBA00022630"/>
    </source>
</evidence>
<dbReference type="EMBL" id="CP012672">
    <property type="protein sequence ID" value="AUX33075.1"/>
    <property type="molecule type" value="Genomic_DNA"/>
</dbReference>
<feature type="domain" description="FAD-binding oxidoreductase/transferase type 4 C-terminal" evidence="4">
    <location>
        <begin position="35"/>
        <end position="80"/>
    </location>
</feature>
<dbReference type="Pfam" id="PF02913">
    <property type="entry name" value="FAD-oxidase_C"/>
    <property type="match status" value="1"/>
</dbReference>
<dbReference type="GO" id="GO:0003824">
    <property type="term" value="F:catalytic activity"/>
    <property type="evidence" value="ECO:0007669"/>
    <property type="project" value="InterPro"/>
</dbReference>
<gene>
    <name evidence="5" type="ORF">SOCE836_052280</name>
</gene>
<feature type="transmembrane region" description="Helical" evidence="3">
    <location>
        <begin position="198"/>
        <end position="219"/>
    </location>
</feature>
<proteinExistence type="predicted"/>